<name>A0A5J4TGS2_9EUKA</name>
<evidence type="ECO:0000313" key="2">
    <source>
        <dbReference type="Proteomes" id="UP000324800"/>
    </source>
</evidence>
<evidence type="ECO:0000313" key="1">
    <source>
        <dbReference type="EMBL" id="KAA6357468.1"/>
    </source>
</evidence>
<organism evidence="1 2">
    <name type="scientific">Streblomastix strix</name>
    <dbReference type="NCBI Taxonomy" id="222440"/>
    <lineage>
        <taxon>Eukaryota</taxon>
        <taxon>Metamonada</taxon>
        <taxon>Preaxostyla</taxon>
        <taxon>Oxymonadida</taxon>
        <taxon>Streblomastigidae</taxon>
        <taxon>Streblomastix</taxon>
    </lineage>
</organism>
<dbReference type="Proteomes" id="UP000324800">
    <property type="component" value="Unassembled WGS sequence"/>
</dbReference>
<dbReference type="EMBL" id="SNRW01031363">
    <property type="protein sequence ID" value="KAA6357468.1"/>
    <property type="molecule type" value="Genomic_DNA"/>
</dbReference>
<reference evidence="1 2" key="1">
    <citation type="submission" date="2019-03" db="EMBL/GenBank/DDBJ databases">
        <title>Single cell metagenomics reveals metabolic interactions within the superorganism composed of flagellate Streblomastix strix and complex community of Bacteroidetes bacteria on its surface.</title>
        <authorList>
            <person name="Treitli S.C."/>
            <person name="Kolisko M."/>
            <person name="Husnik F."/>
            <person name="Keeling P."/>
            <person name="Hampl V."/>
        </authorList>
    </citation>
    <scope>NUCLEOTIDE SEQUENCE [LARGE SCALE GENOMIC DNA]</scope>
    <source>
        <strain evidence="1">ST1C</strain>
    </source>
</reference>
<gene>
    <name evidence="1" type="ORF">EZS28_047005</name>
</gene>
<accession>A0A5J4TGS2</accession>
<proteinExistence type="predicted"/>
<comment type="caution">
    <text evidence="1">The sequence shown here is derived from an EMBL/GenBank/DDBJ whole genome shotgun (WGS) entry which is preliminary data.</text>
</comment>
<protein>
    <submittedName>
        <fullName evidence="1">Uncharacterized protein</fullName>
    </submittedName>
</protein>
<dbReference type="AlphaFoldDB" id="A0A5J4TGS2"/>
<sequence length="106" mass="11596">MQLVDIISLSIIRYIKLIKLQQSNVLISSLSFHVSQPTISIIPLFRSFSSLGNSLLLSISSPVGILLFGGPEVKQGETGITNHYPVSQGDEDSNWLPLSLLISPLY</sequence>